<keyword evidence="3" id="KW-1185">Reference proteome</keyword>
<reference evidence="2 3" key="1">
    <citation type="submission" date="2020-08" db="EMBL/GenBank/DDBJ databases">
        <title>Genomic Encyclopedia of Type Strains, Phase IV (KMG-IV): sequencing the most valuable type-strain genomes for metagenomic binning, comparative biology and taxonomic classification.</title>
        <authorList>
            <person name="Goeker M."/>
        </authorList>
    </citation>
    <scope>NUCLEOTIDE SEQUENCE [LARGE SCALE GENOMIC DNA]</scope>
    <source>
        <strain evidence="2 3">DSM 10368</strain>
    </source>
</reference>
<accession>A0ABR6HGE8</accession>
<sequence>MDEGESRRIVAAGNKNNKGGCIGQIYRQGEHGEVRNHHGGGQASRYDQARNQTRSQGDRRQAGTCQGSGSKAGKGGRSAEVRGPSEQAGRQAGSEIRSEASRIQASNREDRSRSGQAKGGSAKACCSKASGIKACGHEARNQDRSQAKSHSAESGCKGRSGQGEKRRQTCRIEDRGIGACGRRTGKRC</sequence>
<evidence type="ECO:0000313" key="2">
    <source>
        <dbReference type="EMBL" id="MBB3709527.1"/>
    </source>
</evidence>
<dbReference type="EMBL" id="JACICB010000030">
    <property type="protein sequence ID" value="MBB3709527.1"/>
    <property type="molecule type" value="Genomic_DNA"/>
</dbReference>
<dbReference type="RefSeq" id="WP_183195069.1">
    <property type="nucleotide sequence ID" value="NZ_JACICB010000030.1"/>
</dbReference>
<protein>
    <submittedName>
        <fullName evidence="2">Uncharacterized protein</fullName>
    </submittedName>
</protein>
<organism evidence="2 3">
    <name type="scientific">Aminobacter aminovorans</name>
    <name type="common">Chelatobacter heintzii</name>
    <dbReference type="NCBI Taxonomy" id="83263"/>
    <lineage>
        <taxon>Bacteria</taxon>
        <taxon>Pseudomonadati</taxon>
        <taxon>Pseudomonadota</taxon>
        <taxon>Alphaproteobacteria</taxon>
        <taxon>Hyphomicrobiales</taxon>
        <taxon>Phyllobacteriaceae</taxon>
        <taxon>Aminobacter</taxon>
    </lineage>
</organism>
<feature type="compositionally biased region" description="Basic and acidic residues" evidence="1">
    <location>
        <begin position="135"/>
        <end position="146"/>
    </location>
</feature>
<name>A0ABR6HGE8_AMIAI</name>
<gene>
    <name evidence="2" type="ORF">FHS67_005879</name>
</gene>
<feature type="region of interest" description="Disordered" evidence="1">
    <location>
        <begin position="1"/>
        <end position="170"/>
    </location>
</feature>
<proteinExistence type="predicted"/>
<evidence type="ECO:0000256" key="1">
    <source>
        <dbReference type="SAM" id="MobiDB-lite"/>
    </source>
</evidence>
<comment type="caution">
    <text evidence="2">The sequence shown here is derived from an EMBL/GenBank/DDBJ whole genome shotgun (WGS) entry which is preliminary data.</text>
</comment>
<dbReference type="Proteomes" id="UP000577697">
    <property type="component" value="Unassembled WGS sequence"/>
</dbReference>
<evidence type="ECO:0000313" key="3">
    <source>
        <dbReference type="Proteomes" id="UP000577697"/>
    </source>
</evidence>